<gene>
    <name evidence="3" type="ORF">FBZ95_106127</name>
</gene>
<feature type="domain" description="DUF5681" evidence="2">
    <location>
        <begin position="27"/>
        <end position="102"/>
    </location>
</feature>
<dbReference type="Proteomes" id="UP000315914">
    <property type="component" value="Unassembled WGS sequence"/>
</dbReference>
<evidence type="ECO:0000313" key="4">
    <source>
        <dbReference type="Proteomes" id="UP000315914"/>
    </source>
</evidence>
<sequence>MNRRKQSGPGTAEGNRGEGVGYGRPPREHQFKPGQSGNKNGRPKGSKNEATLINEILDRKIPIRDNGKMRKITVLEGILTKAADDALKGKDKAAAFLLNRKQQVESSEQPAAPQLDIDDRKVLDFYNAQLYEQFKKQGDSK</sequence>
<dbReference type="RefSeq" id="WP_080140085.1">
    <property type="nucleotide sequence ID" value="NZ_LWIG01000062.1"/>
</dbReference>
<name>A0A560JMM5_9BRAD</name>
<dbReference type="AlphaFoldDB" id="A0A560JMM5"/>
<dbReference type="InterPro" id="IPR043736">
    <property type="entry name" value="DUF5681"/>
</dbReference>
<dbReference type="Pfam" id="PF18932">
    <property type="entry name" value="DUF5681"/>
    <property type="match status" value="1"/>
</dbReference>
<keyword evidence="4" id="KW-1185">Reference proteome</keyword>
<evidence type="ECO:0000256" key="1">
    <source>
        <dbReference type="SAM" id="MobiDB-lite"/>
    </source>
</evidence>
<organism evidence="3 4">
    <name type="scientific">Bradyrhizobium sacchari</name>
    <dbReference type="NCBI Taxonomy" id="1399419"/>
    <lineage>
        <taxon>Bacteria</taxon>
        <taxon>Pseudomonadati</taxon>
        <taxon>Pseudomonadota</taxon>
        <taxon>Alphaproteobacteria</taxon>
        <taxon>Hyphomicrobiales</taxon>
        <taxon>Nitrobacteraceae</taxon>
        <taxon>Bradyrhizobium</taxon>
    </lineage>
</organism>
<reference evidence="3 4" key="1">
    <citation type="submission" date="2019-06" db="EMBL/GenBank/DDBJ databases">
        <title>Genomic Encyclopedia of Type Strains, Phase IV (KMG-V): Genome sequencing to study the core and pangenomes of soil and plant-associated prokaryotes.</title>
        <authorList>
            <person name="Whitman W."/>
        </authorList>
    </citation>
    <scope>NUCLEOTIDE SEQUENCE [LARGE SCALE GENOMIC DNA]</scope>
    <source>
        <strain evidence="3 4">BR 10556</strain>
    </source>
</reference>
<evidence type="ECO:0000313" key="3">
    <source>
        <dbReference type="EMBL" id="TWB72412.1"/>
    </source>
</evidence>
<dbReference type="OrthoDB" id="2086138at2"/>
<evidence type="ECO:0000259" key="2">
    <source>
        <dbReference type="Pfam" id="PF18932"/>
    </source>
</evidence>
<proteinExistence type="predicted"/>
<comment type="caution">
    <text evidence="3">The sequence shown here is derived from an EMBL/GenBank/DDBJ whole genome shotgun (WGS) entry which is preliminary data.</text>
</comment>
<dbReference type="EMBL" id="VITW01000006">
    <property type="protein sequence ID" value="TWB72412.1"/>
    <property type="molecule type" value="Genomic_DNA"/>
</dbReference>
<accession>A0A560JMM5</accession>
<feature type="region of interest" description="Disordered" evidence="1">
    <location>
        <begin position="1"/>
        <end position="51"/>
    </location>
</feature>
<dbReference type="STRING" id="1399419.A5906_14925"/>
<protein>
    <recommendedName>
        <fullName evidence="2">DUF5681 domain-containing protein</fullName>
    </recommendedName>
</protein>